<gene>
    <name evidence="1" type="ORF">UFOVP265_21</name>
</gene>
<protein>
    <submittedName>
        <fullName evidence="1">Uncharacterized protein</fullName>
    </submittedName>
</protein>
<organism evidence="1">
    <name type="scientific">uncultured Caudovirales phage</name>
    <dbReference type="NCBI Taxonomy" id="2100421"/>
    <lineage>
        <taxon>Viruses</taxon>
        <taxon>Duplodnaviria</taxon>
        <taxon>Heunggongvirae</taxon>
        <taxon>Uroviricota</taxon>
        <taxon>Caudoviricetes</taxon>
        <taxon>Peduoviridae</taxon>
        <taxon>Maltschvirus</taxon>
        <taxon>Maltschvirus maltsch</taxon>
    </lineage>
</organism>
<name>A0A6J5LH53_9CAUD</name>
<reference evidence="1" key="1">
    <citation type="submission" date="2020-04" db="EMBL/GenBank/DDBJ databases">
        <authorList>
            <person name="Chiriac C."/>
            <person name="Salcher M."/>
            <person name="Ghai R."/>
            <person name="Kavagutti S V."/>
        </authorList>
    </citation>
    <scope>NUCLEOTIDE SEQUENCE</scope>
</reference>
<proteinExistence type="predicted"/>
<sequence>MTYKVVKEIKRKGFPTSSKYYKSSHSEADIEEKKKYPKGYVKLKKIDAKIPKGELIGKNTKSGKIEVSKRAPKKLRKEIAYHEKIESKNIKRSRR</sequence>
<dbReference type="EMBL" id="LR796278">
    <property type="protein sequence ID" value="CAB4133934.1"/>
    <property type="molecule type" value="Genomic_DNA"/>
</dbReference>
<accession>A0A6J5LH53</accession>
<evidence type="ECO:0000313" key="1">
    <source>
        <dbReference type="EMBL" id="CAB4133934.1"/>
    </source>
</evidence>